<dbReference type="OrthoDB" id="2110015at201174"/>
<organism evidence="1 2">
    <name type="scientific">Corynebacterium appendicis CIP 107643</name>
    <dbReference type="NCBI Taxonomy" id="1161099"/>
    <lineage>
        <taxon>Bacteria</taxon>
        <taxon>Bacillati</taxon>
        <taxon>Actinomycetota</taxon>
        <taxon>Actinomycetes</taxon>
        <taxon>Mycobacteriales</taxon>
        <taxon>Corynebacteriaceae</taxon>
        <taxon>Corynebacterium</taxon>
    </lineage>
</organism>
<proteinExistence type="predicted"/>
<evidence type="ECO:0000313" key="2">
    <source>
        <dbReference type="Proteomes" id="UP000186292"/>
    </source>
</evidence>
<reference evidence="2" key="1">
    <citation type="submission" date="2017-01" db="EMBL/GenBank/DDBJ databases">
        <authorList>
            <person name="Varghese N."/>
            <person name="Submissions S."/>
        </authorList>
    </citation>
    <scope>NUCLEOTIDE SEQUENCE [LARGE SCALE GENOMIC DNA]</scope>
    <source>
        <strain evidence="2">DSM 44531</strain>
    </source>
</reference>
<dbReference type="STRING" id="1161099.SAMN05444817_1225"/>
<protein>
    <submittedName>
        <fullName evidence="1">Uncharacterized protein</fullName>
    </submittedName>
</protein>
<keyword evidence="2" id="KW-1185">Reference proteome</keyword>
<sequence>MYKEIRPEDFPDSFPDSDSLYRFCDDNMLRMQSGAGIGDGWLLTDYLKNQAYYKRNIFNGSFTKSEPGTW</sequence>
<gene>
    <name evidence="1" type="ORF">SAMN05444817_1225</name>
</gene>
<accession>A0A1N7KG28</accession>
<dbReference type="EMBL" id="FTOF01000022">
    <property type="protein sequence ID" value="SIS60561.1"/>
    <property type="molecule type" value="Genomic_DNA"/>
</dbReference>
<dbReference type="AlphaFoldDB" id="A0A1N7KG28"/>
<dbReference type="RefSeq" id="WP_076600022.1">
    <property type="nucleotide sequence ID" value="NZ_CP046976.1"/>
</dbReference>
<dbReference type="Proteomes" id="UP000186292">
    <property type="component" value="Unassembled WGS sequence"/>
</dbReference>
<name>A0A1N7KG28_9CORY</name>
<evidence type="ECO:0000313" key="1">
    <source>
        <dbReference type="EMBL" id="SIS60561.1"/>
    </source>
</evidence>